<keyword evidence="2" id="KW-1185">Reference proteome</keyword>
<organism evidence="1 2">
    <name type="scientific">Pararobbsia silviterrae</name>
    <dbReference type="NCBI Taxonomy" id="1792498"/>
    <lineage>
        <taxon>Bacteria</taxon>
        <taxon>Pseudomonadati</taxon>
        <taxon>Pseudomonadota</taxon>
        <taxon>Betaproteobacteria</taxon>
        <taxon>Burkholderiales</taxon>
        <taxon>Burkholderiaceae</taxon>
        <taxon>Pararobbsia</taxon>
    </lineage>
</organism>
<reference evidence="1 2" key="1">
    <citation type="submission" date="2018-10" db="EMBL/GenBank/DDBJ databases">
        <title>Robbsia sp. DHC34, isolated from soil.</title>
        <authorList>
            <person name="Gao Z.-H."/>
            <person name="Qiu L.-H."/>
        </authorList>
    </citation>
    <scope>NUCLEOTIDE SEQUENCE [LARGE SCALE GENOMIC DNA]</scope>
    <source>
        <strain evidence="1 2">DHC34</strain>
    </source>
</reference>
<proteinExistence type="predicted"/>
<evidence type="ECO:0000313" key="1">
    <source>
        <dbReference type="EMBL" id="RKP53724.1"/>
    </source>
</evidence>
<comment type="caution">
    <text evidence="1">The sequence shown here is derived from an EMBL/GenBank/DDBJ whole genome shotgun (WGS) entry which is preliminary data.</text>
</comment>
<dbReference type="EMBL" id="RBZU01000006">
    <property type="protein sequence ID" value="RKP53724.1"/>
    <property type="molecule type" value="Genomic_DNA"/>
</dbReference>
<dbReference type="Proteomes" id="UP000270342">
    <property type="component" value="Unassembled WGS sequence"/>
</dbReference>
<dbReference type="AlphaFoldDB" id="A0A494XV61"/>
<protein>
    <submittedName>
        <fullName evidence="1">Uncharacterized protein</fullName>
    </submittedName>
</protein>
<evidence type="ECO:0000313" key="2">
    <source>
        <dbReference type="Proteomes" id="UP000270342"/>
    </source>
</evidence>
<gene>
    <name evidence="1" type="ORF">D7S86_15815</name>
</gene>
<sequence>MLHITQHKKQSTENAYVYQVYVRDRDDPDLAIEEAVLSPIGAQVTGWSPAQNPLFSLPNCLVTPRVAYVSEDALDEACRTAAESVRAVLLGQTLPNLVSPRR</sequence>
<accession>A0A494XV61</accession>
<dbReference type="Gene3D" id="3.40.50.720">
    <property type="entry name" value="NAD(P)-binding Rossmann-like Domain"/>
    <property type="match status" value="2"/>
</dbReference>
<name>A0A494XV61_9BURK</name>